<keyword evidence="3" id="KW-1185">Reference proteome</keyword>
<sequence length="56" mass="6377">MLDVSLWLFFRLTIDVNLNHSFSFRGLENGSISCTFLTLFFLLILFAVVGIQVHGL</sequence>
<keyword evidence="1" id="KW-0812">Transmembrane</keyword>
<keyword evidence="1" id="KW-0472">Membrane</keyword>
<evidence type="ECO:0000313" key="2">
    <source>
        <dbReference type="EMBL" id="KAK9127712.1"/>
    </source>
</evidence>
<reference evidence="2 3" key="1">
    <citation type="submission" date="2024-01" db="EMBL/GenBank/DDBJ databases">
        <title>Genome assemblies of Stephania.</title>
        <authorList>
            <person name="Yang L."/>
        </authorList>
    </citation>
    <scope>NUCLEOTIDE SEQUENCE [LARGE SCALE GENOMIC DNA]</scope>
    <source>
        <strain evidence="2">YNDBR</strain>
        <tissue evidence="2">Leaf</tissue>
    </source>
</reference>
<name>A0AAP0J7L9_9MAGN</name>
<proteinExistence type="predicted"/>
<protein>
    <submittedName>
        <fullName evidence="2">Uncharacterized protein</fullName>
    </submittedName>
</protein>
<gene>
    <name evidence="2" type="ORF">Syun_016509</name>
</gene>
<evidence type="ECO:0000313" key="3">
    <source>
        <dbReference type="Proteomes" id="UP001420932"/>
    </source>
</evidence>
<organism evidence="2 3">
    <name type="scientific">Stephania yunnanensis</name>
    <dbReference type="NCBI Taxonomy" id="152371"/>
    <lineage>
        <taxon>Eukaryota</taxon>
        <taxon>Viridiplantae</taxon>
        <taxon>Streptophyta</taxon>
        <taxon>Embryophyta</taxon>
        <taxon>Tracheophyta</taxon>
        <taxon>Spermatophyta</taxon>
        <taxon>Magnoliopsida</taxon>
        <taxon>Ranunculales</taxon>
        <taxon>Menispermaceae</taxon>
        <taxon>Menispermoideae</taxon>
        <taxon>Cissampelideae</taxon>
        <taxon>Stephania</taxon>
    </lineage>
</organism>
<keyword evidence="1" id="KW-1133">Transmembrane helix</keyword>
<evidence type="ECO:0000256" key="1">
    <source>
        <dbReference type="SAM" id="Phobius"/>
    </source>
</evidence>
<dbReference type="AlphaFoldDB" id="A0AAP0J7L9"/>
<dbReference type="Proteomes" id="UP001420932">
    <property type="component" value="Unassembled WGS sequence"/>
</dbReference>
<comment type="caution">
    <text evidence="2">The sequence shown here is derived from an EMBL/GenBank/DDBJ whole genome shotgun (WGS) entry which is preliminary data.</text>
</comment>
<accession>A0AAP0J7L9</accession>
<feature type="transmembrane region" description="Helical" evidence="1">
    <location>
        <begin position="30"/>
        <end position="51"/>
    </location>
</feature>
<dbReference type="EMBL" id="JBBNAF010000007">
    <property type="protein sequence ID" value="KAK9127712.1"/>
    <property type="molecule type" value="Genomic_DNA"/>
</dbReference>